<name>A0A4P2QV95_SORCE</name>
<reference evidence="1 2" key="1">
    <citation type="submission" date="2015-09" db="EMBL/GenBank/DDBJ databases">
        <title>Sorangium comparison.</title>
        <authorList>
            <person name="Zaburannyi N."/>
            <person name="Bunk B."/>
            <person name="Overmann J."/>
            <person name="Mueller R."/>
        </authorList>
    </citation>
    <scope>NUCLEOTIDE SEQUENCE [LARGE SCALE GENOMIC DNA]</scope>
    <source>
        <strain evidence="1 2">So ce836</strain>
    </source>
</reference>
<evidence type="ECO:0000313" key="1">
    <source>
        <dbReference type="EMBL" id="AUX34340.1"/>
    </source>
</evidence>
<dbReference type="Proteomes" id="UP000295497">
    <property type="component" value="Chromosome"/>
</dbReference>
<dbReference type="AlphaFoldDB" id="A0A4P2QV95"/>
<organism evidence="1 2">
    <name type="scientific">Sorangium cellulosum</name>
    <name type="common">Polyangium cellulosum</name>
    <dbReference type="NCBI Taxonomy" id="56"/>
    <lineage>
        <taxon>Bacteria</taxon>
        <taxon>Pseudomonadati</taxon>
        <taxon>Myxococcota</taxon>
        <taxon>Polyangia</taxon>
        <taxon>Polyangiales</taxon>
        <taxon>Polyangiaceae</taxon>
        <taxon>Sorangium</taxon>
    </lineage>
</organism>
<dbReference type="RefSeq" id="WP_129577563.1">
    <property type="nucleotide sequence ID" value="NZ_CP012672.1"/>
</dbReference>
<accession>A0A4P2QV95</accession>
<gene>
    <name evidence="1" type="ORF">SOCE836_065120</name>
</gene>
<dbReference type="EMBL" id="CP012672">
    <property type="protein sequence ID" value="AUX34340.1"/>
    <property type="molecule type" value="Genomic_DNA"/>
</dbReference>
<proteinExistence type="predicted"/>
<protein>
    <submittedName>
        <fullName evidence="1">Uncharacterized protein</fullName>
    </submittedName>
</protein>
<sequence>MNDLHHIGDTSFLENNEGEHAVRSYIRSFAHGREYVANRFIFHWHVYETQQCVPTRQLLAEYLTHVGYQPRSAEGLGEVTVARAYDIVEDMLRYDLARHEELVTEADARLSAARLRDETTWAVLAFTNLKRSMPSMNFPLAYHGFVRVVACENAEGGVLLVGEQDIAMIWFLDDDGPSRGMMDLKYSAS</sequence>
<evidence type="ECO:0000313" key="2">
    <source>
        <dbReference type="Proteomes" id="UP000295497"/>
    </source>
</evidence>